<dbReference type="Proteomes" id="UP001732700">
    <property type="component" value="Chromosome 6A"/>
</dbReference>
<reference evidence="1" key="1">
    <citation type="submission" date="2021-05" db="EMBL/GenBank/DDBJ databases">
        <authorList>
            <person name="Scholz U."/>
            <person name="Mascher M."/>
            <person name="Fiebig A."/>
        </authorList>
    </citation>
    <scope>NUCLEOTIDE SEQUENCE [LARGE SCALE GENOMIC DNA]</scope>
</reference>
<evidence type="ECO:0000313" key="2">
    <source>
        <dbReference type="Proteomes" id="UP001732700"/>
    </source>
</evidence>
<dbReference type="EnsemblPlants" id="AVESA.00010b.r2.6AG1028000.1">
    <property type="protein sequence ID" value="AVESA.00010b.r2.6AG1028000.1.CDS.1"/>
    <property type="gene ID" value="AVESA.00010b.r2.6AG1028000"/>
</dbReference>
<protein>
    <submittedName>
        <fullName evidence="1">Uncharacterized protein</fullName>
    </submittedName>
</protein>
<sequence>MLPYFYYSCYSCPMSCCCKGVPPPKGKDIDGIYLHQNYEELQQYVSKFKDDWPTYGVTIMSDSWTDPSRMSIINFMIFSNGRMYFHKSVNATGHMQNSQFVYDHIKEVIQEVGEENVVQIVTDNGSNFKKACLDILRVYPHITWQPCAAHTINLMLKEIGNFPEIEAVVSSCKRISRFLYNHSTLHAEMHAAIGGELVRPNATRFGTNYMFLESFWKKQEKFRVWMTSPEWINSNWNSDPDHDYTYDCLINRKWWESVKWVLDIISPMYTILRYADSQKLRSLSGFMSRMMHARHHLSSAFPVDSLDKSKYLKVVDKRVEHLYKNTLMVAGILAYYYCHTISYYTHTIAYYCSHLISVVVLSPLQPVFLNLQGTTRITLEKISHV</sequence>
<name>A0ACD5YKQ8_AVESA</name>
<organism evidence="1 2">
    <name type="scientific">Avena sativa</name>
    <name type="common">Oat</name>
    <dbReference type="NCBI Taxonomy" id="4498"/>
    <lineage>
        <taxon>Eukaryota</taxon>
        <taxon>Viridiplantae</taxon>
        <taxon>Streptophyta</taxon>
        <taxon>Embryophyta</taxon>
        <taxon>Tracheophyta</taxon>
        <taxon>Spermatophyta</taxon>
        <taxon>Magnoliopsida</taxon>
        <taxon>Liliopsida</taxon>
        <taxon>Poales</taxon>
        <taxon>Poaceae</taxon>
        <taxon>BOP clade</taxon>
        <taxon>Pooideae</taxon>
        <taxon>Poodae</taxon>
        <taxon>Poeae</taxon>
        <taxon>Poeae Chloroplast Group 1 (Aveneae type)</taxon>
        <taxon>Aveninae</taxon>
        <taxon>Avena</taxon>
    </lineage>
</organism>
<accession>A0ACD5YKQ8</accession>
<keyword evidence="2" id="KW-1185">Reference proteome</keyword>
<evidence type="ECO:0000313" key="1">
    <source>
        <dbReference type="EnsemblPlants" id="AVESA.00010b.r2.6AG1028000.1.CDS.1"/>
    </source>
</evidence>
<reference evidence="1" key="2">
    <citation type="submission" date="2025-09" db="UniProtKB">
        <authorList>
            <consortium name="EnsemblPlants"/>
        </authorList>
    </citation>
    <scope>IDENTIFICATION</scope>
</reference>
<proteinExistence type="predicted"/>